<comment type="caution">
    <text evidence="3">The sequence shown here is derived from an EMBL/GenBank/DDBJ whole genome shotgun (WGS) entry which is preliminary data.</text>
</comment>
<feature type="compositionally biased region" description="Basic and acidic residues" evidence="1">
    <location>
        <begin position="407"/>
        <end position="416"/>
    </location>
</feature>
<feature type="compositionally biased region" description="Low complexity" evidence="1">
    <location>
        <begin position="784"/>
        <end position="795"/>
    </location>
</feature>
<dbReference type="AlphaFoldDB" id="A0AAV9RQK9"/>
<dbReference type="Proteomes" id="UP001311232">
    <property type="component" value="Unassembled WGS sequence"/>
</dbReference>
<feature type="domain" description="DUF4592" evidence="2">
    <location>
        <begin position="175"/>
        <end position="293"/>
    </location>
</feature>
<feature type="region of interest" description="Disordered" evidence="1">
    <location>
        <begin position="741"/>
        <end position="926"/>
    </location>
</feature>
<feature type="compositionally biased region" description="Basic and acidic residues" evidence="1">
    <location>
        <begin position="1003"/>
        <end position="1017"/>
    </location>
</feature>
<dbReference type="InterPro" id="IPR028030">
    <property type="entry name" value="DUF4592"/>
</dbReference>
<feature type="compositionally biased region" description="Polar residues" evidence="1">
    <location>
        <begin position="208"/>
        <end position="222"/>
    </location>
</feature>
<feature type="region of interest" description="Disordered" evidence="1">
    <location>
        <begin position="991"/>
        <end position="1059"/>
    </location>
</feature>
<feature type="compositionally biased region" description="Basic and acidic residues" evidence="1">
    <location>
        <begin position="587"/>
        <end position="599"/>
    </location>
</feature>
<feature type="compositionally biased region" description="Basic and acidic residues" evidence="1">
    <location>
        <begin position="197"/>
        <end position="207"/>
    </location>
</feature>
<evidence type="ECO:0000313" key="3">
    <source>
        <dbReference type="EMBL" id="KAK5611301.1"/>
    </source>
</evidence>
<dbReference type="EMBL" id="JAHHUM010001487">
    <property type="protein sequence ID" value="KAK5611301.1"/>
    <property type="molecule type" value="Genomic_DNA"/>
</dbReference>
<organism evidence="3 4">
    <name type="scientific">Crenichthys baileyi</name>
    <name type="common">White River springfish</name>
    <dbReference type="NCBI Taxonomy" id="28760"/>
    <lineage>
        <taxon>Eukaryota</taxon>
        <taxon>Metazoa</taxon>
        <taxon>Chordata</taxon>
        <taxon>Craniata</taxon>
        <taxon>Vertebrata</taxon>
        <taxon>Euteleostomi</taxon>
        <taxon>Actinopterygii</taxon>
        <taxon>Neopterygii</taxon>
        <taxon>Teleostei</taxon>
        <taxon>Neoteleostei</taxon>
        <taxon>Acanthomorphata</taxon>
        <taxon>Ovalentaria</taxon>
        <taxon>Atherinomorphae</taxon>
        <taxon>Cyprinodontiformes</taxon>
        <taxon>Goodeidae</taxon>
        <taxon>Crenichthys</taxon>
    </lineage>
</organism>
<feature type="compositionally biased region" description="Polar residues" evidence="1">
    <location>
        <begin position="619"/>
        <end position="628"/>
    </location>
</feature>
<feature type="region of interest" description="Disordered" evidence="1">
    <location>
        <begin position="274"/>
        <end position="427"/>
    </location>
</feature>
<feature type="compositionally biased region" description="Polar residues" evidence="1">
    <location>
        <begin position="231"/>
        <end position="242"/>
    </location>
</feature>
<feature type="compositionally biased region" description="Polar residues" evidence="1">
    <location>
        <begin position="700"/>
        <end position="715"/>
    </location>
</feature>
<feature type="compositionally biased region" description="Low complexity" evidence="1">
    <location>
        <begin position="888"/>
        <end position="906"/>
    </location>
</feature>
<feature type="compositionally biased region" description="Basic and acidic residues" evidence="1">
    <location>
        <begin position="910"/>
        <end position="920"/>
    </location>
</feature>
<feature type="compositionally biased region" description="Polar residues" evidence="1">
    <location>
        <begin position="861"/>
        <end position="884"/>
    </location>
</feature>
<keyword evidence="4" id="KW-1185">Reference proteome</keyword>
<protein>
    <recommendedName>
        <fullName evidence="2">DUF4592 domain-containing protein</fullName>
    </recommendedName>
</protein>
<dbReference type="Pfam" id="PF15262">
    <property type="entry name" value="DUF4592"/>
    <property type="match status" value="1"/>
</dbReference>
<name>A0AAV9RQK9_9TELE</name>
<evidence type="ECO:0000256" key="1">
    <source>
        <dbReference type="SAM" id="MobiDB-lite"/>
    </source>
</evidence>
<feature type="compositionally biased region" description="Low complexity" evidence="1">
    <location>
        <begin position="317"/>
        <end position="330"/>
    </location>
</feature>
<feature type="compositionally biased region" description="Basic residues" evidence="1">
    <location>
        <begin position="278"/>
        <end position="297"/>
    </location>
</feature>
<proteinExistence type="predicted"/>
<gene>
    <name evidence="3" type="ORF">CRENBAI_018820</name>
</gene>
<sequence length="1059" mass="116909">MIPVCMLFPAGLELYFFPSTLISGPKNQPVFSTFPTPLPLLEQMWTIRAAGLVVCIGRMESFFGDNEESTEDFTKRKSSKIKSLKTRFFRKSKKTGAEADAKLSQSASDITAGKVLGSDEDLASQGAMGSRAFSHDSIFLDDQVLSDPDPGSERVLSQENVHSKIKSLQMKLQLQKIHFGPPPMVLPTRSPENTAHQSEDFPFHDSNETSGEGTLTKTTSQPASPPVSPISRLSQTRSQPQIHFSPPGPNYPSTTTVEAPVDFSTPPEFTASLDTSAARHRMSIKPRNQRALAKKKSSSGTQPASPICDPKTPECFELVQEQEQEVVAQEGEAEETEKVKLSQLSPLKFEEVSPVSPEVAPKLPSQSFTQQDKALPETEAFPVPRVKPPRRLDTSSSKRPHSSYIESEIKEKKEANLESQVTSQNKRNTFYASMTEVSSDQLSPFSSFLASKAISAQQQHLQRDEDTATRIKRPSPRSGSFHGSRNGEEERPRSGSFTGVPQKPEAKTKTVGGTEEKITREKEEQKCLQPKESPFAAERPSSSSLPWERNFSFKKAEPVSPAKNATSDTFALETVRVDRTQELLDQAEEAKQLPEDETKTPFGIKLRSTSHSFKFRSETAAQRQSTMLLSDDQDDKKKSSSQMSERLLANTSCMLKSSDPAPFGIKPSLRHTTSLEESPQTTPSEVQTTSLTPREAETTPLETQPNPQTASSEVSWMSLAMEKTRSLQLLFTSRFQREFTGTQTAAQPKSQEETMTGSQMQVQTVKIQQSTTQPSSDTLKDESVQSSSQEQAAKSLTTAKQKKMMLISQFESFSAKDSPMSRQTSQSDAQTIPKTTQSPSRLSPQTGTTSPFTRGNVPQLLGQTYLSSVQQQTSWSNRDLQPATQLKPAPSAPESEPAVTSAAAPTLDSALERREREASLPKESPSLLSKRVLWSGSVADRAVFLEKRAECSTLPLLKVEQKKVQTQMSTSGDDTLAKLFPLSKDTVEIRQVAKSAESSPSRVLEKPREDKWSRKNVELPSSPSSLRTHSSELESDSGQPSWMELAKRKSMAWSDKSMD</sequence>
<evidence type="ECO:0000313" key="4">
    <source>
        <dbReference type="Proteomes" id="UP001311232"/>
    </source>
</evidence>
<feature type="compositionally biased region" description="Polar residues" evidence="1">
    <location>
        <begin position="670"/>
        <end position="692"/>
    </location>
</feature>
<accession>A0AAV9RQK9</accession>
<reference evidence="3 4" key="1">
    <citation type="submission" date="2021-06" db="EMBL/GenBank/DDBJ databases">
        <authorList>
            <person name="Palmer J.M."/>
        </authorList>
    </citation>
    <scope>NUCLEOTIDE SEQUENCE [LARGE SCALE GENOMIC DNA]</scope>
    <source>
        <strain evidence="3 4">MEX-2019</strain>
        <tissue evidence="3">Muscle</tissue>
    </source>
</reference>
<dbReference type="PANTHER" id="PTHR47743">
    <property type="entry name" value="KIAA1210 / KIAA1211 FAMILY MEMBER"/>
    <property type="match status" value="1"/>
</dbReference>
<feature type="region of interest" description="Disordered" evidence="1">
    <location>
        <begin position="453"/>
        <end position="549"/>
    </location>
</feature>
<dbReference type="InterPro" id="IPR026713">
    <property type="entry name" value="CRACD-like"/>
</dbReference>
<feature type="compositionally biased region" description="Polar residues" evidence="1">
    <location>
        <begin position="417"/>
        <end position="427"/>
    </location>
</feature>
<feature type="compositionally biased region" description="Basic and acidic residues" evidence="1">
    <location>
        <begin position="504"/>
        <end position="526"/>
    </location>
</feature>
<feature type="region of interest" description="Disordered" evidence="1">
    <location>
        <begin position="182"/>
        <end position="255"/>
    </location>
</feature>
<evidence type="ECO:0000259" key="2">
    <source>
        <dbReference type="Pfam" id="PF15262"/>
    </source>
</evidence>
<feature type="compositionally biased region" description="Polar residues" evidence="1">
    <location>
        <begin position="820"/>
        <end position="853"/>
    </location>
</feature>
<feature type="region of interest" description="Disordered" evidence="1">
    <location>
        <begin position="587"/>
        <end position="717"/>
    </location>
</feature>
<dbReference type="PANTHER" id="PTHR47743:SF1">
    <property type="entry name" value="CRACD-LIKE PROTEIN"/>
    <property type="match status" value="1"/>
</dbReference>
<feature type="compositionally biased region" description="Polar residues" evidence="1">
    <location>
        <begin position="741"/>
        <end position="777"/>
    </location>
</feature>